<dbReference type="InterPro" id="IPR000462">
    <property type="entry name" value="CDP-OH_P_trans"/>
</dbReference>
<keyword evidence="3" id="KW-0444">Lipid biosynthesis</keyword>
<evidence type="ECO:0000256" key="5">
    <source>
        <dbReference type="ARBA" id="ARBA00022692"/>
    </source>
</evidence>
<keyword evidence="10" id="KW-1208">Phospholipid metabolism</keyword>
<dbReference type="EMBL" id="AP026800">
    <property type="protein sequence ID" value="BDR54805.1"/>
    <property type="molecule type" value="Genomic_DNA"/>
</dbReference>
<feature type="transmembrane region" description="Helical" evidence="13">
    <location>
        <begin position="180"/>
        <end position="200"/>
    </location>
</feature>
<evidence type="ECO:0000256" key="6">
    <source>
        <dbReference type="ARBA" id="ARBA00022989"/>
    </source>
</evidence>
<evidence type="ECO:0000256" key="2">
    <source>
        <dbReference type="ARBA" id="ARBA00010441"/>
    </source>
</evidence>
<keyword evidence="5 13" id="KW-0812">Transmembrane</keyword>
<gene>
    <name evidence="14" type="primary">pgsA3</name>
    <name evidence="14" type="ORF">KIMH_09160</name>
</gene>
<keyword evidence="9" id="KW-0594">Phospholipid biosynthesis</keyword>
<comment type="subcellular location">
    <subcellularLocation>
        <location evidence="1">Membrane</location>
        <topology evidence="1">Multi-pass membrane protein</topology>
    </subcellularLocation>
</comment>
<dbReference type="InterPro" id="IPR043130">
    <property type="entry name" value="CDP-OH_PTrfase_TM_dom"/>
</dbReference>
<keyword evidence="8 13" id="KW-0472">Membrane</keyword>
<dbReference type="PANTHER" id="PTHR14269">
    <property type="entry name" value="CDP-DIACYLGLYCEROL--GLYCEROL-3-PHOSPHATE 3-PHOSPHATIDYLTRANSFERASE-RELATED"/>
    <property type="match status" value="1"/>
</dbReference>
<dbReference type="Proteomes" id="UP001321748">
    <property type="component" value="Chromosome"/>
</dbReference>
<dbReference type="Pfam" id="PF01066">
    <property type="entry name" value="CDP-OH_P_transf"/>
    <property type="match status" value="1"/>
</dbReference>
<organism evidence="14 15">
    <name type="scientific">Bombiscardovia apis</name>
    <dbReference type="NCBI Taxonomy" id="2932182"/>
    <lineage>
        <taxon>Bacteria</taxon>
        <taxon>Bacillati</taxon>
        <taxon>Actinomycetota</taxon>
        <taxon>Actinomycetes</taxon>
        <taxon>Bifidobacteriales</taxon>
        <taxon>Bifidobacteriaceae</taxon>
        <taxon>Bombiscardovia</taxon>
    </lineage>
</organism>
<evidence type="ECO:0000256" key="13">
    <source>
        <dbReference type="SAM" id="Phobius"/>
    </source>
</evidence>
<keyword evidence="6 13" id="KW-1133">Transmembrane helix</keyword>
<evidence type="ECO:0000256" key="9">
    <source>
        <dbReference type="ARBA" id="ARBA00023209"/>
    </source>
</evidence>
<dbReference type="InterPro" id="IPR048254">
    <property type="entry name" value="CDP_ALCOHOL_P_TRANSF_CS"/>
</dbReference>
<dbReference type="InterPro" id="IPR004570">
    <property type="entry name" value="Phosphatidylglycerol_P_synth"/>
</dbReference>
<evidence type="ECO:0000256" key="8">
    <source>
        <dbReference type="ARBA" id="ARBA00023136"/>
    </source>
</evidence>
<evidence type="ECO:0000256" key="11">
    <source>
        <dbReference type="NCBIfam" id="TIGR00560"/>
    </source>
</evidence>
<evidence type="ECO:0000256" key="1">
    <source>
        <dbReference type="ARBA" id="ARBA00004141"/>
    </source>
</evidence>
<dbReference type="NCBIfam" id="TIGR00560">
    <property type="entry name" value="pgsA"/>
    <property type="match status" value="1"/>
</dbReference>
<feature type="transmembrane region" description="Helical" evidence="13">
    <location>
        <begin position="26"/>
        <end position="45"/>
    </location>
</feature>
<evidence type="ECO:0000313" key="14">
    <source>
        <dbReference type="EMBL" id="BDR54805.1"/>
    </source>
</evidence>
<sequence length="204" mass="22738">MQDDSQSTVSEHKHSLLDGWNSPPNFVTYIRILLVLVFIVLYARSGAWGQNSLGMRWTAATLFIVAASTDKLDGYLARKYNQVTELGKLMDPIADKLLIISALVIASIFGELWWWATILFLLREIGITVLRFFIIDRGGQVIAASPAGKFKTLFEFTGLAMLIAPLRSVGSWYLPLTQGIIVLALVLCLYSGGEYLYGVFGKRR</sequence>
<evidence type="ECO:0000256" key="3">
    <source>
        <dbReference type="ARBA" id="ARBA00022516"/>
    </source>
</evidence>
<keyword evidence="7" id="KW-0443">Lipid metabolism</keyword>
<dbReference type="RefSeq" id="WP_317642315.1">
    <property type="nucleotide sequence ID" value="NZ_AP026800.1"/>
</dbReference>
<dbReference type="PIRSF" id="PIRSF000847">
    <property type="entry name" value="Phos_ph_gly_syn"/>
    <property type="match status" value="1"/>
</dbReference>
<comment type="similarity">
    <text evidence="2 12">Belongs to the CDP-alcohol phosphatidyltransferase class-I family.</text>
</comment>
<dbReference type="PROSITE" id="PS00379">
    <property type="entry name" value="CDP_ALCOHOL_P_TRANSF"/>
    <property type="match status" value="1"/>
</dbReference>
<name>A0ABN6SJG0_9BIFI</name>
<dbReference type="Gene3D" id="1.20.120.1760">
    <property type="match status" value="1"/>
</dbReference>
<evidence type="ECO:0000256" key="10">
    <source>
        <dbReference type="ARBA" id="ARBA00023264"/>
    </source>
</evidence>
<feature type="transmembrane region" description="Helical" evidence="13">
    <location>
        <begin position="97"/>
        <end position="122"/>
    </location>
</feature>
<dbReference type="PANTHER" id="PTHR14269:SF52">
    <property type="entry name" value="PHOSPHATIDYLGLYCEROPHOSPHATE SYNTHASE-RELATED"/>
    <property type="match status" value="1"/>
</dbReference>
<evidence type="ECO:0000256" key="12">
    <source>
        <dbReference type="RuleBase" id="RU003750"/>
    </source>
</evidence>
<reference evidence="14 15" key="1">
    <citation type="journal article" date="2023" name="Microbiol. Spectr.">
        <title>Symbiosis of Carpenter Bees with Uncharacterized Lactic Acid Bacteria Showing NAD Auxotrophy.</title>
        <authorList>
            <person name="Kawasaki S."/>
            <person name="Ozawa K."/>
            <person name="Mori T."/>
            <person name="Yamamoto A."/>
            <person name="Ito M."/>
            <person name="Ohkuma M."/>
            <person name="Sakamoto M."/>
            <person name="Matsutani M."/>
        </authorList>
    </citation>
    <scope>NUCLEOTIDE SEQUENCE [LARGE SCALE GENOMIC DNA]</scope>
    <source>
        <strain evidence="14 15">KimH</strain>
    </source>
</reference>
<keyword evidence="4 12" id="KW-0808">Transferase</keyword>
<protein>
    <recommendedName>
        <fullName evidence="11">CDP-diacylglycerol--glycerol-3-phosphate 3-phosphatidyltransferase</fullName>
        <ecNumber evidence="11">2.7.8.5</ecNumber>
    </recommendedName>
</protein>
<accession>A0ABN6SJG0</accession>
<evidence type="ECO:0000256" key="4">
    <source>
        <dbReference type="ARBA" id="ARBA00022679"/>
    </source>
</evidence>
<dbReference type="InterPro" id="IPR050324">
    <property type="entry name" value="CDP-alcohol_PTase-I"/>
</dbReference>
<evidence type="ECO:0000256" key="7">
    <source>
        <dbReference type="ARBA" id="ARBA00023098"/>
    </source>
</evidence>
<keyword evidence="15" id="KW-1185">Reference proteome</keyword>
<evidence type="ECO:0000313" key="15">
    <source>
        <dbReference type="Proteomes" id="UP001321748"/>
    </source>
</evidence>
<dbReference type="EC" id="2.7.8.5" evidence="11"/>
<proteinExistence type="inferred from homology"/>